<dbReference type="Proteomes" id="UP000694552">
    <property type="component" value="Unplaced"/>
</dbReference>
<feature type="signal peptide" evidence="4">
    <location>
        <begin position="1"/>
        <end position="19"/>
    </location>
</feature>
<comment type="similarity">
    <text evidence="1 2">Belongs to the NAC-beta family.</text>
</comment>
<evidence type="ECO:0000256" key="1">
    <source>
        <dbReference type="ARBA" id="ARBA00005296"/>
    </source>
</evidence>
<evidence type="ECO:0000256" key="4">
    <source>
        <dbReference type="SAM" id="SignalP"/>
    </source>
</evidence>
<evidence type="ECO:0000259" key="5">
    <source>
        <dbReference type="PROSITE" id="PS51151"/>
    </source>
</evidence>
<dbReference type="InterPro" id="IPR038187">
    <property type="entry name" value="NAC_A/B_dom_sf"/>
</dbReference>
<dbReference type="PROSITE" id="PS51257">
    <property type="entry name" value="PROKAR_LIPOPROTEIN"/>
    <property type="match status" value="1"/>
</dbReference>
<protein>
    <recommendedName>
        <fullName evidence="2">Transcription factor BTF3</fullName>
    </recommendedName>
</protein>
<proteinExistence type="inferred from homology"/>
<dbReference type="FunFam" id="2.20.70.30:FF:000001">
    <property type="entry name" value="Transcription factor BTF3 homolog"/>
    <property type="match status" value="1"/>
</dbReference>
<keyword evidence="7" id="KW-1185">Reference proteome</keyword>
<feature type="domain" description="NAC-A/B" evidence="5">
    <location>
        <begin position="82"/>
        <end position="147"/>
    </location>
</feature>
<dbReference type="AlphaFoldDB" id="A0A8C8B5D5"/>
<dbReference type="Ensembl" id="ENSOSUT00000015643.1">
    <property type="protein sequence ID" value="ENSOSUP00000015131.1"/>
    <property type="gene ID" value="ENSOSUG00000010793.1"/>
</dbReference>
<feature type="region of interest" description="Disordered" evidence="3">
    <location>
        <begin position="170"/>
        <end position="191"/>
    </location>
</feature>
<dbReference type="InterPro" id="IPR039370">
    <property type="entry name" value="BTF3"/>
</dbReference>
<dbReference type="PROSITE" id="PS51151">
    <property type="entry name" value="NAC_AB"/>
    <property type="match status" value="1"/>
</dbReference>
<dbReference type="Pfam" id="PF01849">
    <property type="entry name" value="NAC"/>
    <property type="match status" value="1"/>
</dbReference>
<dbReference type="Gene3D" id="2.20.70.30">
    <property type="entry name" value="Nascent polypeptide-associated complex domain"/>
    <property type="match status" value="1"/>
</dbReference>
<dbReference type="SMART" id="SM01407">
    <property type="entry name" value="NAC"/>
    <property type="match status" value="1"/>
</dbReference>
<organism evidence="6 7">
    <name type="scientific">Otus sunia</name>
    <name type="common">Oriental scops-owl</name>
    <dbReference type="NCBI Taxonomy" id="257818"/>
    <lineage>
        <taxon>Eukaryota</taxon>
        <taxon>Metazoa</taxon>
        <taxon>Chordata</taxon>
        <taxon>Craniata</taxon>
        <taxon>Vertebrata</taxon>
        <taxon>Euteleostomi</taxon>
        <taxon>Archelosauria</taxon>
        <taxon>Archosauria</taxon>
        <taxon>Dinosauria</taxon>
        <taxon>Saurischia</taxon>
        <taxon>Theropoda</taxon>
        <taxon>Coelurosauria</taxon>
        <taxon>Aves</taxon>
        <taxon>Neognathae</taxon>
        <taxon>Neoaves</taxon>
        <taxon>Telluraves</taxon>
        <taxon>Strigiformes</taxon>
        <taxon>Strigidae</taxon>
        <taxon>Otus</taxon>
    </lineage>
</organism>
<dbReference type="InterPro" id="IPR002715">
    <property type="entry name" value="Nas_poly-pep-assoc_cplx_dom"/>
</dbReference>
<evidence type="ECO:0000313" key="6">
    <source>
        <dbReference type="Ensembl" id="ENSOSUP00000015131.1"/>
    </source>
</evidence>
<keyword evidence="4" id="KW-0732">Signal</keyword>
<evidence type="ECO:0000256" key="2">
    <source>
        <dbReference type="RuleBase" id="RU361272"/>
    </source>
</evidence>
<evidence type="ECO:0000313" key="7">
    <source>
        <dbReference type="Proteomes" id="UP000694552"/>
    </source>
</evidence>
<feature type="chain" id="PRO_5034281683" description="Transcription factor BTF3" evidence="4">
    <location>
        <begin position="20"/>
        <end position="206"/>
    </location>
</feature>
<accession>A0A8C8B5D5</accession>
<dbReference type="CDD" id="cd22055">
    <property type="entry name" value="NAC_BTF3"/>
    <property type="match status" value="1"/>
</dbReference>
<name>A0A8C8B5D5_9STRI</name>
<dbReference type="PANTHER" id="PTHR10351">
    <property type="entry name" value="TRANSCRIPTION FACTOR BTF3 FAMILY MEMBER"/>
    <property type="match status" value="1"/>
</dbReference>
<reference evidence="6" key="1">
    <citation type="submission" date="2025-08" db="UniProtKB">
        <authorList>
            <consortium name="Ensembl"/>
        </authorList>
    </citation>
    <scope>IDENTIFICATION</scope>
</reference>
<reference evidence="6" key="2">
    <citation type="submission" date="2025-09" db="UniProtKB">
        <authorList>
            <consortium name="Ensembl"/>
        </authorList>
    </citation>
    <scope>IDENTIFICATION</scope>
</reference>
<sequence length="206" mass="22444">MRRAARGAFLPAAISLTSACCARCRAPPAALAFPPLRRRRRPGKMKETIMNQEKLAKLQAQVRIGGKGTARRKKKVVHRTATADDKKLQFSLKKLGVNNISGIEEVNMFTNQGTVIHFNNPKVQASLAANTFTITGHAETKQLTEMLPSILNQLGADSLTSLRRLAEALPKQSVDGKAPLATGEDDDDEVPDLVENFDEASKNEAN</sequence>
<evidence type="ECO:0000256" key="3">
    <source>
        <dbReference type="SAM" id="MobiDB-lite"/>
    </source>
</evidence>